<feature type="transmembrane region" description="Helical" evidence="1">
    <location>
        <begin position="21"/>
        <end position="41"/>
    </location>
</feature>
<reference evidence="2 3" key="1">
    <citation type="submission" date="2015-09" db="EMBL/GenBank/DDBJ databases">
        <authorList>
            <consortium name="Swine Surveillance"/>
        </authorList>
    </citation>
    <scope>NUCLEOTIDE SEQUENCE [LARGE SCALE GENOMIC DNA]</scope>
    <source>
        <strain evidence="2 3">CECT 5294</strain>
    </source>
</reference>
<dbReference type="PANTHER" id="PTHR42811">
    <property type="entry name" value="SERINE ACETYLTRANSFERASE"/>
    <property type="match status" value="1"/>
</dbReference>
<dbReference type="InterPro" id="IPR011004">
    <property type="entry name" value="Trimer_LpxA-like_sf"/>
</dbReference>
<dbReference type="EMBL" id="CYRX01000033">
    <property type="protein sequence ID" value="CUH61631.1"/>
    <property type="molecule type" value="Genomic_DNA"/>
</dbReference>
<dbReference type="Gene3D" id="2.160.10.10">
    <property type="entry name" value="Hexapeptide repeat proteins"/>
    <property type="match status" value="1"/>
</dbReference>
<evidence type="ECO:0000313" key="3">
    <source>
        <dbReference type="Proteomes" id="UP000051298"/>
    </source>
</evidence>
<dbReference type="GO" id="GO:0016740">
    <property type="term" value="F:transferase activity"/>
    <property type="evidence" value="ECO:0007669"/>
    <property type="project" value="UniProtKB-KW"/>
</dbReference>
<keyword evidence="1" id="KW-0472">Membrane</keyword>
<gene>
    <name evidence="2" type="ORF">THS5294_02942</name>
</gene>
<dbReference type="SUPFAM" id="SSF51161">
    <property type="entry name" value="Trimeric LpxA-like enzymes"/>
    <property type="match status" value="1"/>
</dbReference>
<evidence type="ECO:0000313" key="2">
    <source>
        <dbReference type="EMBL" id="CUH61631.1"/>
    </source>
</evidence>
<keyword evidence="1" id="KW-0812">Transmembrane</keyword>
<name>A0A0P1F1W2_9RHOB</name>
<protein>
    <submittedName>
        <fullName evidence="2">Putative lipopolysaccharide biosynthesis O-acetyl transferase WbbJ</fullName>
    </submittedName>
</protein>
<sequence>MKLKKFIQYNVRLIFRIVRSLLIGPIFDAAVVLVQVNRGYIFEDWVRFRKLRRNTDIAVSLKEAVMRRKTYFFHPHGIVIGTENFGKYCAFAQGVTIGYKKGFPTLGNHVTMYPNSMVLGPVSIGNNVIIGYQSVVTSNIPDGQVWAGNPAIYIRDIDPSKDLEPNKYLMIDVNGEVARVPYIVYSE</sequence>
<keyword evidence="2" id="KW-0808">Transferase</keyword>
<accession>A0A0P1F1W2</accession>
<keyword evidence="1" id="KW-1133">Transmembrane helix</keyword>
<dbReference type="RefSeq" id="WP_058124314.1">
    <property type="nucleotide sequence ID" value="NZ_CYRX01000033.1"/>
</dbReference>
<dbReference type="AlphaFoldDB" id="A0A0P1F1W2"/>
<evidence type="ECO:0000256" key="1">
    <source>
        <dbReference type="SAM" id="Phobius"/>
    </source>
</evidence>
<proteinExistence type="predicted"/>
<organism evidence="2 3">
    <name type="scientific">Thalassobacter stenotrophicus</name>
    <dbReference type="NCBI Taxonomy" id="266809"/>
    <lineage>
        <taxon>Bacteria</taxon>
        <taxon>Pseudomonadati</taxon>
        <taxon>Pseudomonadota</taxon>
        <taxon>Alphaproteobacteria</taxon>
        <taxon>Rhodobacterales</taxon>
        <taxon>Roseobacteraceae</taxon>
        <taxon>Thalassobacter</taxon>
    </lineage>
</organism>
<dbReference type="Proteomes" id="UP000051298">
    <property type="component" value="Unassembled WGS sequence"/>
</dbReference>
<dbReference type="InterPro" id="IPR001451">
    <property type="entry name" value="Hexapep"/>
</dbReference>
<dbReference type="Pfam" id="PF00132">
    <property type="entry name" value="Hexapep"/>
    <property type="match status" value="1"/>
</dbReference>